<sequence length="436" mass="48145">MDKDTKEKYEEKQQEAKCPGNLSTGAADKRRHLNHKVGKRAGHRIIDLGPQLGSRVELALSQSFELVHPNIDSIDELLEYMKGVSPADPKLQNLHDTNKISQRSPNSKSNAQKTLAPERKKESKQSLNHRRRLETDKHQHYGPKHLPGMCAVSSWEGLPGSLTCRAGYLVISGKSNWIGFLRPARRRGTLASAENRARRVAGVNVPDVRRVGASVSSAPCQPPAETRQSVESQVKISVRCVQFTVLLPCCHINACIDVTQTPTSSEYLPPKTQRLYGVAPGHQQKRKVLKAGQAVHSLASGLAPQNLKLLVYRAEVAISDAGRAELGRPRRVDIDIEGSKSDVPVNAGPPQASYPCGNFSDTSCLKPQRRFLSSLNSPWDTCITIWQVYGPSQTPHLALSLRCMRGPVLGTRAGKLRDRNTDVTQQRLHNIFPEET</sequence>
<dbReference type="Proteomes" id="UP000234681">
    <property type="component" value="Chromosome 1"/>
</dbReference>
<feature type="compositionally biased region" description="Polar residues" evidence="1">
    <location>
        <begin position="99"/>
        <end position="113"/>
    </location>
</feature>
<protein>
    <submittedName>
        <fullName evidence="2">LRRG00136</fullName>
    </submittedName>
    <submittedName>
        <fullName evidence="3">RCG65931</fullName>
    </submittedName>
</protein>
<reference evidence="3" key="2">
    <citation type="journal article" date="2005" name="Genome Res.">
        <title>Gene and alternative splicing annotation with AIR.</title>
        <authorList>
            <person name="Florea L."/>
            <person name="Di Francesco V."/>
            <person name="Miller J."/>
            <person name="Turner R."/>
            <person name="Yao A."/>
            <person name="Harris M."/>
            <person name="Walenz B."/>
            <person name="Mobarry C."/>
            <person name="Merkulov G.V."/>
            <person name="Charlab R."/>
            <person name="Dew I."/>
            <person name="Deng Z."/>
            <person name="Istrail S."/>
            <person name="Li P."/>
            <person name="Sutton G."/>
        </authorList>
    </citation>
    <scope>NUCLEOTIDE SEQUENCE</scope>
    <source>
        <strain evidence="3">BN</strain>
    </source>
</reference>
<evidence type="ECO:0000256" key="1">
    <source>
        <dbReference type="SAM" id="MobiDB-lite"/>
    </source>
</evidence>
<gene>
    <name evidence="3" type="ORF">rCG_65931</name>
</gene>
<proteinExistence type="evidence at transcript level"/>
<evidence type="ECO:0000313" key="3">
    <source>
        <dbReference type="EMBL" id="EDM12243.1"/>
    </source>
</evidence>
<feature type="region of interest" description="Disordered" evidence="1">
    <location>
        <begin position="86"/>
        <end position="141"/>
    </location>
</feature>
<reference evidence="2" key="1">
    <citation type="submission" date="2004-02" db="EMBL/GenBank/DDBJ databases">
        <title>Liver regeneration after PH.</title>
        <authorList>
            <person name="Xu C.S."/>
            <person name="Zhang L."/>
            <person name="Chang C.F."/>
            <person name="Han H.P."/>
            <person name="Wang G.P."/>
            <person name="Chai L.Q."/>
            <person name="Yuan J.Y."/>
            <person name="Yang K.J."/>
            <person name="Zhao L.F."/>
            <person name="Ma H."/>
            <person name="Wang L."/>
            <person name="Wang S.F."/>
            <person name="Xing X.K."/>
            <person name="Shen G.M."/>
            <person name="Shi J.B."/>
            <person name="Rahman S."/>
            <person name="Wang Q.N."/>
            <person name="Zhang J.B."/>
        </authorList>
    </citation>
    <scope>NUCLEOTIDE SEQUENCE</scope>
</reference>
<evidence type="ECO:0000313" key="2">
    <source>
        <dbReference type="EMBL" id="AAS66227.1"/>
    </source>
</evidence>
<accession>F7FEH3</accession>
<organism evidence="2">
    <name type="scientific">Rattus norvegicus</name>
    <name type="common">Rat</name>
    <dbReference type="NCBI Taxonomy" id="10116"/>
    <lineage>
        <taxon>Eukaryota</taxon>
        <taxon>Metazoa</taxon>
        <taxon>Chordata</taxon>
        <taxon>Craniata</taxon>
        <taxon>Vertebrata</taxon>
        <taxon>Euteleostomi</taxon>
        <taxon>Mammalia</taxon>
        <taxon>Eutheria</taxon>
        <taxon>Euarchontoglires</taxon>
        <taxon>Glires</taxon>
        <taxon>Rodentia</taxon>
        <taxon>Myomorpha</taxon>
        <taxon>Muroidea</taxon>
        <taxon>Muridae</taxon>
        <taxon>Murinae</taxon>
        <taxon>Rattus</taxon>
    </lineage>
</organism>
<name>F7FEH3_RAT</name>
<dbReference type="EMBL" id="AY539887">
    <property type="protein sequence ID" value="AAS66227.1"/>
    <property type="molecule type" value="mRNA"/>
</dbReference>
<dbReference type="EMBL" id="CH473953">
    <property type="protein sequence ID" value="EDM12243.1"/>
    <property type="molecule type" value="Genomic_DNA"/>
</dbReference>
<feature type="region of interest" description="Disordered" evidence="1">
    <location>
        <begin position="1"/>
        <end position="29"/>
    </location>
</feature>
<dbReference type="AlphaFoldDB" id="F7FEH3"/>
<feature type="compositionally biased region" description="Basic and acidic residues" evidence="1">
    <location>
        <begin position="1"/>
        <end position="15"/>
    </location>
</feature>
<reference evidence="3" key="3">
    <citation type="submission" date="2005-07" db="EMBL/GenBank/DDBJ databases">
        <authorList>
            <person name="Mural R.J."/>
            <person name="Li P.W."/>
            <person name="Adams M.D."/>
            <person name="Amanatides P.G."/>
            <person name="Baden-Tillson H."/>
            <person name="Barnstead M."/>
            <person name="Chin S.H."/>
            <person name="Dew I."/>
            <person name="Evans C.A."/>
            <person name="Ferriera S."/>
            <person name="Flanigan M."/>
            <person name="Fosler C."/>
            <person name="Glodek A."/>
            <person name="Gu Z."/>
            <person name="Holt R.A."/>
            <person name="Jennings D."/>
            <person name="Kraft C.L."/>
            <person name="Lu F."/>
            <person name="Nguyen T."/>
            <person name="Nusskern D.R."/>
            <person name="Pfannkoch C.M."/>
            <person name="Sitter C."/>
            <person name="Sutton G.G."/>
            <person name="Venter J.C."/>
            <person name="Wang Z."/>
            <person name="Woodage T."/>
            <person name="Zheng X.H."/>
            <person name="Zhong F."/>
        </authorList>
    </citation>
    <scope>NUCLEOTIDE SEQUENCE</scope>
    <source>
        <strain evidence="3">BN</strain>
    </source>
</reference>
<dbReference type="HOGENOM" id="CLU_628453_0_0_1"/>
<dbReference type="SMR" id="F7FEH3"/>